<evidence type="ECO:0000313" key="3">
    <source>
        <dbReference type="Proteomes" id="UP000321393"/>
    </source>
</evidence>
<accession>A0A5A7TJY7</accession>
<gene>
    <name evidence="2" type="ORF">E5676_scaffold594G00100</name>
    <name evidence="1" type="ORF">E6C27_scaffold67G00090</name>
</gene>
<comment type="caution">
    <text evidence="1">The sequence shown here is derived from an EMBL/GenBank/DDBJ whole genome shotgun (WGS) entry which is preliminary data.</text>
</comment>
<dbReference type="Proteomes" id="UP000321947">
    <property type="component" value="Unassembled WGS sequence"/>
</dbReference>
<dbReference type="EMBL" id="SSTD01013550">
    <property type="protein sequence ID" value="TYK06300.1"/>
    <property type="molecule type" value="Genomic_DNA"/>
</dbReference>
<name>A0A5A7TJY7_CUCMM</name>
<dbReference type="CDD" id="cd09272">
    <property type="entry name" value="RNase_HI_RT_Ty1"/>
    <property type="match status" value="1"/>
</dbReference>
<dbReference type="EMBL" id="SSTE01016227">
    <property type="protein sequence ID" value="KAA0041679.1"/>
    <property type="molecule type" value="Genomic_DNA"/>
</dbReference>
<dbReference type="STRING" id="1194695.A0A5A7TJY7"/>
<evidence type="ECO:0000313" key="4">
    <source>
        <dbReference type="Proteomes" id="UP000321947"/>
    </source>
</evidence>
<dbReference type="OrthoDB" id="1721964at2759"/>
<dbReference type="Proteomes" id="UP000321393">
    <property type="component" value="Unassembled WGS sequence"/>
</dbReference>
<sequence length="272" mass="31341">MLNRTSREAYDQWVKANEKSRVYILASMSDVLTKKHEFLVTAKEIKDALRAMFGQPEWSLRHETIKYIYIKRMKEGTSVREHVLDMMMHFNIAGVNGGAIDEANQNGHRLRNCPNYLAEKKSEKEKQGLRAKIPLELIHSDLYGSMNIKAREGYEYFIIIRGMVSRYQSNPICDQWTTVKNILKYLIRTKDYILVYGSKNLILIGYIDSDFQTDKDARKSTLGLVFTLNGVAVVWRSTKQTCIADSTMEAEYVAACEATKGAVWLRKFLTDL</sequence>
<dbReference type="PANTHER" id="PTHR11439:SF496">
    <property type="entry name" value="RNA-DIRECTED DNA POLYMERASE"/>
    <property type="match status" value="1"/>
</dbReference>
<dbReference type="PANTHER" id="PTHR11439">
    <property type="entry name" value="GAG-POL-RELATED RETROTRANSPOSON"/>
    <property type="match status" value="1"/>
</dbReference>
<evidence type="ECO:0000313" key="2">
    <source>
        <dbReference type="EMBL" id="TYK06300.1"/>
    </source>
</evidence>
<evidence type="ECO:0000313" key="1">
    <source>
        <dbReference type="EMBL" id="KAA0041679.1"/>
    </source>
</evidence>
<dbReference type="AlphaFoldDB" id="A0A5A7TJY7"/>
<reference evidence="3 4" key="1">
    <citation type="submission" date="2019-08" db="EMBL/GenBank/DDBJ databases">
        <title>Draft genome sequences of two oriental melons (Cucumis melo L. var makuwa).</title>
        <authorList>
            <person name="Kwon S.-Y."/>
        </authorList>
    </citation>
    <scope>NUCLEOTIDE SEQUENCE [LARGE SCALE GENOMIC DNA]</scope>
    <source>
        <strain evidence="4">cv. Chang Bougi</strain>
        <strain evidence="3">cv. SW 3</strain>
        <tissue evidence="1">Leaf</tissue>
    </source>
</reference>
<organism evidence="1 3">
    <name type="scientific">Cucumis melo var. makuwa</name>
    <name type="common">Oriental melon</name>
    <dbReference type="NCBI Taxonomy" id="1194695"/>
    <lineage>
        <taxon>Eukaryota</taxon>
        <taxon>Viridiplantae</taxon>
        <taxon>Streptophyta</taxon>
        <taxon>Embryophyta</taxon>
        <taxon>Tracheophyta</taxon>
        <taxon>Spermatophyta</taxon>
        <taxon>Magnoliopsida</taxon>
        <taxon>eudicotyledons</taxon>
        <taxon>Gunneridae</taxon>
        <taxon>Pentapetalae</taxon>
        <taxon>rosids</taxon>
        <taxon>fabids</taxon>
        <taxon>Cucurbitales</taxon>
        <taxon>Cucurbitaceae</taxon>
        <taxon>Benincaseae</taxon>
        <taxon>Cucumis</taxon>
    </lineage>
</organism>
<proteinExistence type="predicted"/>
<protein>
    <submittedName>
        <fullName evidence="1">Gag/pol protein</fullName>
    </submittedName>
</protein>